<accession>A0A6G9YQT1</accession>
<sequence>MGKHNTIRRPAAPVGMVVVSTAALLAAAIGIGDRAIQTNRVAAPPVSGIDRPHASSLSSALPRTADQPGVTQALPDTVAPEPPPPADDPMGTLRHRHARVIVQQVAQQDDNPPPAPKPLLPGPLGVIFGQLISALNLNPGSVAAG</sequence>
<dbReference type="Proteomes" id="UP000503540">
    <property type="component" value="Chromosome"/>
</dbReference>
<keyword evidence="2" id="KW-1133">Transmembrane helix</keyword>
<evidence type="ECO:0000313" key="4">
    <source>
        <dbReference type="Proteomes" id="UP000503540"/>
    </source>
</evidence>
<gene>
    <name evidence="3" type="ORF">F5544_39220</name>
</gene>
<dbReference type="AlphaFoldDB" id="A0A6G9YQT1"/>
<evidence type="ECO:0000256" key="1">
    <source>
        <dbReference type="SAM" id="MobiDB-lite"/>
    </source>
</evidence>
<keyword evidence="2" id="KW-0472">Membrane</keyword>
<keyword evidence="2" id="KW-0812">Transmembrane</keyword>
<dbReference type="KEGG" id="nah:F5544_39220"/>
<protein>
    <submittedName>
        <fullName evidence="3">Uncharacterized protein</fullName>
    </submittedName>
</protein>
<feature type="transmembrane region" description="Helical" evidence="2">
    <location>
        <begin position="12"/>
        <end position="31"/>
    </location>
</feature>
<evidence type="ECO:0000256" key="2">
    <source>
        <dbReference type="SAM" id="Phobius"/>
    </source>
</evidence>
<organism evidence="3 4">
    <name type="scientific">Nocardia arthritidis</name>
    <dbReference type="NCBI Taxonomy" id="228602"/>
    <lineage>
        <taxon>Bacteria</taxon>
        <taxon>Bacillati</taxon>
        <taxon>Actinomycetota</taxon>
        <taxon>Actinomycetes</taxon>
        <taxon>Mycobacteriales</taxon>
        <taxon>Nocardiaceae</taxon>
        <taxon>Nocardia</taxon>
    </lineage>
</organism>
<dbReference type="EMBL" id="CP046172">
    <property type="protein sequence ID" value="QIS15665.1"/>
    <property type="molecule type" value="Genomic_DNA"/>
</dbReference>
<evidence type="ECO:0000313" key="3">
    <source>
        <dbReference type="EMBL" id="QIS15665.1"/>
    </source>
</evidence>
<proteinExistence type="predicted"/>
<reference evidence="3 4" key="1">
    <citation type="journal article" date="2019" name="ACS Chem. Biol.">
        <title>Identification and Mobilization of a Cryptic Antibiotic Biosynthesis Gene Locus from a Human-Pathogenic Nocardia Isolate.</title>
        <authorList>
            <person name="Herisse M."/>
            <person name="Ishida K."/>
            <person name="Porter J.L."/>
            <person name="Howden B."/>
            <person name="Hertweck C."/>
            <person name="Stinear T.P."/>
            <person name="Pidot S.J."/>
        </authorList>
    </citation>
    <scope>NUCLEOTIDE SEQUENCE [LARGE SCALE GENOMIC DNA]</scope>
    <source>
        <strain evidence="3 4">AUSMDU00012717</strain>
    </source>
</reference>
<keyword evidence="4" id="KW-1185">Reference proteome</keyword>
<feature type="region of interest" description="Disordered" evidence="1">
    <location>
        <begin position="44"/>
        <end position="92"/>
    </location>
</feature>
<dbReference type="RefSeq" id="WP_167477871.1">
    <property type="nucleotide sequence ID" value="NZ_CP046172.1"/>
</dbReference>
<name>A0A6G9YQT1_9NOCA</name>